<dbReference type="Gene3D" id="3.40.50.1820">
    <property type="entry name" value="alpha/beta hydrolase"/>
    <property type="match status" value="1"/>
</dbReference>
<evidence type="ECO:0000256" key="2">
    <source>
        <dbReference type="ARBA" id="ARBA00008645"/>
    </source>
</evidence>
<dbReference type="GO" id="GO:0005765">
    <property type="term" value="C:lysosomal membrane"/>
    <property type="evidence" value="ECO:0007669"/>
    <property type="project" value="UniProtKB-SubCell"/>
</dbReference>
<accession>A0A833ZVJ4</accession>
<comment type="similarity">
    <text evidence="2">Belongs to the AB hydrolase superfamily.</text>
</comment>
<dbReference type="SUPFAM" id="SSF53474">
    <property type="entry name" value="alpha/beta-Hydrolases"/>
    <property type="match status" value="1"/>
</dbReference>
<dbReference type="InterPro" id="IPR050266">
    <property type="entry name" value="AB_hydrolase_sf"/>
</dbReference>
<evidence type="ECO:0000256" key="3">
    <source>
        <dbReference type="ARBA" id="ARBA00013254"/>
    </source>
</evidence>
<evidence type="ECO:0000256" key="8">
    <source>
        <dbReference type="ARBA" id="ARBA00049568"/>
    </source>
</evidence>
<dbReference type="GO" id="GO:0032281">
    <property type="term" value="C:AMPA glutamate receptor complex"/>
    <property type="evidence" value="ECO:0007669"/>
    <property type="project" value="TreeGrafter"/>
</dbReference>
<name>A0A833ZVJ4_9CHIR</name>
<proteinExistence type="inferred from homology"/>
<dbReference type="PANTHER" id="PTHR43798">
    <property type="entry name" value="MONOACYLGLYCEROL LIPASE"/>
    <property type="match status" value="1"/>
</dbReference>
<evidence type="ECO:0000256" key="1">
    <source>
        <dbReference type="ARBA" id="ARBA00001613"/>
    </source>
</evidence>
<dbReference type="Proteomes" id="UP000664940">
    <property type="component" value="Unassembled WGS sequence"/>
</dbReference>
<sequence length="182" mass="20646">MGVVKRMDELPNCVCLNPTGLKYSSDNQFTQGLKEIQDLASAEKIPLIPTTPEEMSELLQLCSYVRFKVPHQILQGLVDVRIPHNSFYRKLFLEIVSEKSRYSLYENMDKIKVPTQVIWGKQDQVVNVSGADVLAKSIANCQVELLENCGHSVVMEKPRKTAKLIVDFLTSVHNLENNKKLD</sequence>
<dbReference type="Pfam" id="PF00561">
    <property type="entry name" value="Abhydrolase_1"/>
    <property type="match status" value="1"/>
</dbReference>
<dbReference type="InterPro" id="IPR029058">
    <property type="entry name" value="AB_hydrolase_fold"/>
</dbReference>
<dbReference type="PANTHER" id="PTHR43798:SF5">
    <property type="entry name" value="MONOACYLGLYCEROL LIPASE ABHD6"/>
    <property type="match status" value="1"/>
</dbReference>
<dbReference type="GO" id="GO:0047372">
    <property type="term" value="F:monoacylglycerol lipase activity"/>
    <property type="evidence" value="ECO:0007669"/>
    <property type="project" value="UniProtKB-EC"/>
</dbReference>
<dbReference type="AlphaFoldDB" id="A0A833ZVJ4"/>
<evidence type="ECO:0000313" key="10">
    <source>
        <dbReference type="EMBL" id="KAF6098390.1"/>
    </source>
</evidence>
<evidence type="ECO:0000256" key="7">
    <source>
        <dbReference type="ARBA" id="ARBA00047662"/>
    </source>
</evidence>
<keyword evidence="10" id="KW-0378">Hydrolase</keyword>
<evidence type="ECO:0000256" key="5">
    <source>
        <dbReference type="ARBA" id="ARBA00037874"/>
    </source>
</evidence>
<protein>
    <recommendedName>
        <fullName evidence="3">acylglycerol lipase</fullName>
        <ecNumber evidence="3">3.1.1.23</ecNumber>
    </recommendedName>
</protein>
<comment type="function">
    <text evidence="8">Lipase that preferentially hydrolysis medium-chain saturated monoacylglycerols including 2-arachidonoylglycerol. Through 2-arachidonoylglycerol degradation may regulate endocannabinoid signaling pathways. Also has a lysophosphatidyl lipase activity with a preference for lysophosphatidylglycerol among other lysophospholipids. Also able to degrade bis(monoacylglycero)phosphate (BMP) and constitutes the major enzyme for BMP catabolism. BMP, also known as lysobisphosphatidic acid, is enriched in late endosomes and lysosomes and plays a key role in the formation of intraluminal vesicles and in lipid sorting.</text>
</comment>
<evidence type="ECO:0000313" key="11">
    <source>
        <dbReference type="Proteomes" id="UP000664940"/>
    </source>
</evidence>
<dbReference type="InterPro" id="IPR000073">
    <property type="entry name" value="AB_hydrolase_1"/>
</dbReference>
<organism evidence="10 11">
    <name type="scientific">Phyllostomus discolor</name>
    <name type="common">pale spear-nosed bat</name>
    <dbReference type="NCBI Taxonomy" id="89673"/>
    <lineage>
        <taxon>Eukaryota</taxon>
        <taxon>Metazoa</taxon>
        <taxon>Chordata</taxon>
        <taxon>Craniata</taxon>
        <taxon>Vertebrata</taxon>
        <taxon>Euteleostomi</taxon>
        <taxon>Mammalia</taxon>
        <taxon>Eutheria</taxon>
        <taxon>Laurasiatheria</taxon>
        <taxon>Chiroptera</taxon>
        <taxon>Yangochiroptera</taxon>
        <taxon>Phyllostomidae</taxon>
        <taxon>Phyllostominae</taxon>
        <taxon>Phyllostomus</taxon>
    </lineage>
</organism>
<dbReference type="EMBL" id="JABVXQ010000007">
    <property type="protein sequence ID" value="KAF6098390.1"/>
    <property type="molecule type" value="Genomic_DNA"/>
</dbReference>
<dbReference type="GO" id="GO:0031902">
    <property type="term" value="C:late endosome membrane"/>
    <property type="evidence" value="ECO:0007669"/>
    <property type="project" value="UniProtKB-SubCell"/>
</dbReference>
<comment type="catalytic activity">
    <reaction evidence="7">
        <text>1-dodecanoylglycerol + H2O = dodecanoate + glycerol + H(+)</text>
        <dbReference type="Rhea" id="RHEA:44316"/>
        <dbReference type="ChEBI" id="CHEBI:15377"/>
        <dbReference type="ChEBI" id="CHEBI:15378"/>
        <dbReference type="ChEBI" id="CHEBI:17754"/>
        <dbReference type="ChEBI" id="CHEBI:18262"/>
        <dbReference type="ChEBI" id="CHEBI:75539"/>
    </reaction>
</comment>
<evidence type="ECO:0000256" key="4">
    <source>
        <dbReference type="ARBA" id="ARBA00037797"/>
    </source>
</evidence>
<comment type="caution">
    <text evidence="10">The sequence shown here is derived from an EMBL/GenBank/DDBJ whole genome shotgun (WGS) entry which is preliminary data.</text>
</comment>
<evidence type="ECO:0000259" key="9">
    <source>
        <dbReference type="Pfam" id="PF00561"/>
    </source>
</evidence>
<evidence type="ECO:0000256" key="6">
    <source>
        <dbReference type="ARBA" id="ARBA00046308"/>
    </source>
</evidence>
<gene>
    <name evidence="10" type="ORF">HJG60_000089</name>
</gene>
<comment type="subcellular location">
    <subcellularLocation>
        <location evidence="4">Late endosome membrane</location>
        <topology evidence="4">Single-pass type II membrane protein</topology>
    </subcellularLocation>
    <subcellularLocation>
        <location evidence="5">Lysosome membrane</location>
        <topology evidence="5">Single-pass type II membrane protein</topology>
    </subcellularLocation>
    <subcellularLocation>
        <location evidence="6">Mitochondrion membrane</location>
        <topology evidence="6">Single-pass type II membrane protein</topology>
    </subcellularLocation>
</comment>
<comment type="catalytic activity">
    <reaction evidence="1">
        <text>Hydrolyzes glycerol monoesters of long-chain fatty acids.</text>
        <dbReference type="EC" id="3.1.1.23"/>
    </reaction>
</comment>
<feature type="domain" description="AB hydrolase-1" evidence="9">
    <location>
        <begin position="84"/>
        <end position="158"/>
    </location>
</feature>
<dbReference type="EC" id="3.1.1.23" evidence="3"/>
<dbReference type="GO" id="GO:0046464">
    <property type="term" value="P:acylglycerol catabolic process"/>
    <property type="evidence" value="ECO:0007669"/>
    <property type="project" value="TreeGrafter"/>
</dbReference>
<reference evidence="10 11" key="1">
    <citation type="journal article" date="2020" name="Nature">
        <title>Six reference-quality genomes reveal evolution of bat adaptations.</title>
        <authorList>
            <person name="Jebb D."/>
            <person name="Huang Z."/>
            <person name="Pippel M."/>
            <person name="Hughes G.M."/>
            <person name="Lavrichenko K."/>
            <person name="Devanna P."/>
            <person name="Winkler S."/>
            <person name="Jermiin L.S."/>
            <person name="Skirmuntt E.C."/>
            <person name="Katzourakis A."/>
            <person name="Burkitt-Gray L."/>
            <person name="Ray D.A."/>
            <person name="Sullivan K.A.M."/>
            <person name="Roscito J.G."/>
            <person name="Kirilenko B.M."/>
            <person name="Davalos L.M."/>
            <person name="Corthals A.P."/>
            <person name="Power M.L."/>
            <person name="Jones G."/>
            <person name="Ransome R.D."/>
            <person name="Dechmann D.K.N."/>
            <person name="Locatelli A.G."/>
            <person name="Puechmaille S.J."/>
            <person name="Fedrigo O."/>
            <person name="Jarvis E.D."/>
            <person name="Hiller M."/>
            <person name="Vernes S.C."/>
            <person name="Myers E.W."/>
            <person name="Teeling E.C."/>
        </authorList>
    </citation>
    <scope>NUCLEOTIDE SEQUENCE [LARGE SCALE GENOMIC DNA]</scope>
    <source>
        <strain evidence="10">Bat1K_MPI-CBG_1</strain>
    </source>
</reference>
<dbReference type="GO" id="GO:0031966">
    <property type="term" value="C:mitochondrial membrane"/>
    <property type="evidence" value="ECO:0007669"/>
    <property type="project" value="UniProtKB-SubCell"/>
</dbReference>